<evidence type="ECO:0000313" key="3">
    <source>
        <dbReference type="Proteomes" id="UP001175228"/>
    </source>
</evidence>
<reference evidence="2" key="1">
    <citation type="submission" date="2023-06" db="EMBL/GenBank/DDBJ databases">
        <authorList>
            <consortium name="Lawrence Berkeley National Laboratory"/>
            <person name="Ahrendt S."/>
            <person name="Sahu N."/>
            <person name="Indic B."/>
            <person name="Wong-Bajracharya J."/>
            <person name="Merenyi Z."/>
            <person name="Ke H.-M."/>
            <person name="Monk M."/>
            <person name="Kocsube S."/>
            <person name="Drula E."/>
            <person name="Lipzen A."/>
            <person name="Balint B."/>
            <person name="Henrissat B."/>
            <person name="Andreopoulos B."/>
            <person name="Martin F.M."/>
            <person name="Harder C.B."/>
            <person name="Rigling D."/>
            <person name="Ford K.L."/>
            <person name="Foster G.D."/>
            <person name="Pangilinan J."/>
            <person name="Papanicolaou A."/>
            <person name="Barry K."/>
            <person name="LaButti K."/>
            <person name="Viragh M."/>
            <person name="Koriabine M."/>
            <person name="Yan M."/>
            <person name="Riley R."/>
            <person name="Champramary S."/>
            <person name="Plett K.L."/>
            <person name="Tsai I.J."/>
            <person name="Slot J."/>
            <person name="Sipos G."/>
            <person name="Plett J."/>
            <person name="Nagy L.G."/>
            <person name="Grigoriev I.V."/>
        </authorList>
    </citation>
    <scope>NUCLEOTIDE SEQUENCE</scope>
    <source>
        <strain evidence="2">HWK02</strain>
    </source>
</reference>
<dbReference type="InterPro" id="IPR036638">
    <property type="entry name" value="HLH_DNA-bd_sf"/>
</dbReference>
<proteinExistence type="predicted"/>
<gene>
    <name evidence="2" type="ORF">EDD18DRAFT_1350202</name>
</gene>
<protein>
    <submittedName>
        <fullName evidence="2">Uncharacterized protein</fullName>
    </submittedName>
</protein>
<dbReference type="AlphaFoldDB" id="A0AA39TRR7"/>
<dbReference type="EMBL" id="JAUEPU010000010">
    <property type="protein sequence ID" value="KAK0498791.1"/>
    <property type="molecule type" value="Genomic_DNA"/>
</dbReference>
<accession>A0AA39TRR7</accession>
<evidence type="ECO:0000256" key="1">
    <source>
        <dbReference type="SAM" id="MobiDB-lite"/>
    </source>
</evidence>
<organism evidence="2 3">
    <name type="scientific">Armillaria luteobubalina</name>
    <dbReference type="NCBI Taxonomy" id="153913"/>
    <lineage>
        <taxon>Eukaryota</taxon>
        <taxon>Fungi</taxon>
        <taxon>Dikarya</taxon>
        <taxon>Basidiomycota</taxon>
        <taxon>Agaricomycotina</taxon>
        <taxon>Agaricomycetes</taxon>
        <taxon>Agaricomycetidae</taxon>
        <taxon>Agaricales</taxon>
        <taxon>Marasmiineae</taxon>
        <taxon>Physalacriaceae</taxon>
        <taxon>Armillaria</taxon>
    </lineage>
</organism>
<dbReference type="GO" id="GO:0046983">
    <property type="term" value="F:protein dimerization activity"/>
    <property type="evidence" value="ECO:0007669"/>
    <property type="project" value="InterPro"/>
</dbReference>
<sequence length="296" mass="33489">MYEIVDGTLSTYFAHMLHHHRSASLSHRELITLQSQHMFFGGAVAIIISREGQFLEIPPSATVRDIWKRGKLPPNTPGSFQDLRPVPKVRSPNHIDGVSVSSQRSVDILVFPGPKDELTHKLRVLAEQIDPMYYIVGLKNALHVIQRRPMESLPAYISHELQGASVTQQRTYHENCTIRMLCQVIEGLSGVESKIQLLEQATSYIRSLEEQYQRLQLEKEAGRQLPHPVTSSSSSSSDFSLSCRSTPDREPEVMDVDDHSSESSDRLPSIYDILREKSPLNDLQLPPLRMLSLSDR</sequence>
<dbReference type="SUPFAM" id="SSF47459">
    <property type="entry name" value="HLH, helix-loop-helix DNA-binding domain"/>
    <property type="match status" value="1"/>
</dbReference>
<dbReference type="Gene3D" id="4.10.280.10">
    <property type="entry name" value="Helix-loop-helix DNA-binding domain"/>
    <property type="match status" value="1"/>
</dbReference>
<name>A0AA39TRR7_9AGAR</name>
<evidence type="ECO:0000313" key="2">
    <source>
        <dbReference type="EMBL" id="KAK0498791.1"/>
    </source>
</evidence>
<dbReference type="Proteomes" id="UP001175228">
    <property type="component" value="Unassembled WGS sequence"/>
</dbReference>
<keyword evidence="3" id="KW-1185">Reference proteome</keyword>
<comment type="caution">
    <text evidence="2">The sequence shown here is derived from an EMBL/GenBank/DDBJ whole genome shotgun (WGS) entry which is preliminary data.</text>
</comment>
<feature type="compositionally biased region" description="Basic and acidic residues" evidence="1">
    <location>
        <begin position="246"/>
        <end position="265"/>
    </location>
</feature>
<feature type="compositionally biased region" description="Low complexity" evidence="1">
    <location>
        <begin position="231"/>
        <end position="245"/>
    </location>
</feature>
<feature type="region of interest" description="Disordered" evidence="1">
    <location>
        <begin position="221"/>
        <end position="270"/>
    </location>
</feature>